<gene>
    <name evidence="2" type="ORF">ACFSUS_10015</name>
</gene>
<keyword evidence="2" id="KW-0540">Nuclease</keyword>
<dbReference type="RefSeq" id="WP_381522106.1">
    <property type="nucleotide sequence ID" value="NZ_JBHULN010000005.1"/>
</dbReference>
<dbReference type="Proteomes" id="UP001597469">
    <property type="component" value="Unassembled WGS sequence"/>
</dbReference>
<dbReference type="InterPro" id="IPR003615">
    <property type="entry name" value="HNH_nuc"/>
</dbReference>
<evidence type="ECO:0000313" key="2">
    <source>
        <dbReference type="EMBL" id="MFD2570969.1"/>
    </source>
</evidence>
<dbReference type="EMBL" id="JBHULN010000005">
    <property type="protein sequence ID" value="MFD2570969.1"/>
    <property type="molecule type" value="Genomic_DNA"/>
</dbReference>
<dbReference type="Pfam" id="PF13391">
    <property type="entry name" value="HNH_2"/>
    <property type="match status" value="1"/>
</dbReference>
<keyword evidence="3" id="KW-1185">Reference proteome</keyword>
<comment type="caution">
    <text evidence="2">The sequence shown here is derived from an EMBL/GenBank/DDBJ whole genome shotgun (WGS) entry which is preliminary data.</text>
</comment>
<feature type="domain" description="HNH nuclease" evidence="1">
    <location>
        <begin position="219"/>
        <end position="273"/>
    </location>
</feature>
<proteinExistence type="predicted"/>
<dbReference type="GO" id="GO:0004519">
    <property type="term" value="F:endonuclease activity"/>
    <property type="evidence" value="ECO:0007669"/>
    <property type="project" value="UniProtKB-KW"/>
</dbReference>
<reference evidence="3" key="1">
    <citation type="journal article" date="2019" name="Int. J. Syst. Evol. Microbiol.">
        <title>The Global Catalogue of Microorganisms (GCM) 10K type strain sequencing project: providing services to taxonomists for standard genome sequencing and annotation.</title>
        <authorList>
            <consortium name="The Broad Institute Genomics Platform"/>
            <consortium name="The Broad Institute Genome Sequencing Center for Infectious Disease"/>
            <person name="Wu L."/>
            <person name="Ma J."/>
        </authorList>
    </citation>
    <scope>NUCLEOTIDE SEQUENCE [LARGE SCALE GENOMIC DNA]</scope>
    <source>
        <strain evidence="3">KCTC 42805</strain>
    </source>
</reference>
<evidence type="ECO:0000259" key="1">
    <source>
        <dbReference type="Pfam" id="PF13391"/>
    </source>
</evidence>
<organism evidence="2 3">
    <name type="scientific">Spirosoma soli</name>
    <dbReference type="NCBI Taxonomy" id="1770529"/>
    <lineage>
        <taxon>Bacteria</taxon>
        <taxon>Pseudomonadati</taxon>
        <taxon>Bacteroidota</taxon>
        <taxon>Cytophagia</taxon>
        <taxon>Cytophagales</taxon>
        <taxon>Cytophagaceae</taxon>
        <taxon>Spirosoma</taxon>
    </lineage>
</organism>
<evidence type="ECO:0000313" key="3">
    <source>
        <dbReference type="Proteomes" id="UP001597469"/>
    </source>
</evidence>
<dbReference type="PIRSF" id="PIRSF030850">
    <property type="entry name" value="UCP030850"/>
    <property type="match status" value="1"/>
</dbReference>
<protein>
    <submittedName>
        <fullName evidence="2">HNH endonuclease</fullName>
    </submittedName>
</protein>
<keyword evidence="2" id="KW-0255">Endonuclease</keyword>
<name>A0ABW5M2T5_9BACT</name>
<dbReference type="InterPro" id="IPR011396">
    <property type="entry name" value="PT_DNA_restrict"/>
</dbReference>
<accession>A0ABW5M2T5</accession>
<sequence>MPEKSILDYFIYAFTHLHRDEKNGGAPHQPILLLSVIHEYESGRINTNRIYITPELTHSFSVYWSALVTTNHTLGFALPFYHLNNAKGNWWQLVANPGCEIWLENKGSMKSFGNLNVAVAYAEIDNKLTDLLLRKETRQILRQTLLSKYFPNQQTQPNVSEDGYVDGLLKDIVEESPAQYKAQIIDLKTRLDPETYQVEVYNRGAVFRREIVKIYNETCCISGVRVSATFTITMVDACHIMPFALHFNNSLTNGIALCPNLHRAFDRGLIAIDDNYRVILSEAFTENVDSPFSFKQLEGQQINLPKDKQFQPSLEGFAWHRMNTFKK</sequence>
<keyword evidence="2" id="KW-0378">Hydrolase</keyword>